<evidence type="ECO:0000256" key="1">
    <source>
        <dbReference type="PROSITE-ProRule" id="PRU00339"/>
    </source>
</evidence>
<reference evidence="5" key="1">
    <citation type="submission" date="2018-02" db="EMBL/GenBank/DDBJ databases">
        <title>Genome sequencing of Solimonas sp. HR-BB.</title>
        <authorList>
            <person name="Lee Y."/>
            <person name="Jeon C.O."/>
        </authorList>
    </citation>
    <scope>NUCLEOTIDE SEQUENCE [LARGE SCALE GENOMIC DNA]</scope>
    <source>
        <strain evidence="5">HR-U</strain>
    </source>
</reference>
<protein>
    <recommendedName>
        <fullName evidence="3">TonB C-terminal domain-containing protein</fullName>
    </recommendedName>
</protein>
<dbReference type="SMART" id="SM00028">
    <property type="entry name" value="TPR"/>
    <property type="match status" value="2"/>
</dbReference>
<dbReference type="SUPFAM" id="SSF74653">
    <property type="entry name" value="TolA/TonB C-terminal domain"/>
    <property type="match status" value="1"/>
</dbReference>
<feature type="repeat" description="TPR" evidence="1">
    <location>
        <begin position="272"/>
        <end position="305"/>
    </location>
</feature>
<proteinExistence type="predicted"/>
<dbReference type="Pfam" id="PF13414">
    <property type="entry name" value="TPR_11"/>
    <property type="match status" value="1"/>
</dbReference>
<dbReference type="InterPro" id="IPR019734">
    <property type="entry name" value="TPR_rpt"/>
</dbReference>
<comment type="caution">
    <text evidence="4">The sequence shown here is derived from an EMBL/GenBank/DDBJ whole genome shotgun (WGS) entry which is preliminary data.</text>
</comment>
<feature type="chain" id="PRO_5015592759" description="TonB C-terminal domain-containing protein" evidence="2">
    <location>
        <begin position="19"/>
        <end position="350"/>
    </location>
</feature>
<dbReference type="OrthoDB" id="675613at2"/>
<name>A0A2S7ILH8_9BACT</name>
<evidence type="ECO:0000259" key="3">
    <source>
        <dbReference type="Pfam" id="PF03544"/>
    </source>
</evidence>
<dbReference type="Gene3D" id="1.25.40.10">
    <property type="entry name" value="Tetratricopeptide repeat domain"/>
    <property type="match status" value="1"/>
</dbReference>
<dbReference type="AlphaFoldDB" id="A0A2S7ILH8"/>
<sequence>MKPFCLLLIFLFSQSLLAQDIDKEKLKGVWVAKRVEYRNGYQMMSDAEVDKSNIVFVFEDRRLRFYTNEKSSTVSYTLSGNRIRTAENATYTIDKLTDYELQLSEQTSSVMRNDQLRFICARQEATSYDDYIRKKFVLPAARFDRDTFYVMNETIYPKFRTRLIDSSFYETYQNSYTYIEDAFRQLARPRRDRFRVSFIVNRTGRIENIQIVESSDPKMDDNLRTAIKASEGMWIPATVGRKPVRVQVNYEFPYGIPENRQLTLDDIKALKAKDLFETGLQHYNRQRYDQALAVFNQCIELDPGNVSIRFNRAATFYKLNRLPEACQDWKLLERAGEKEATKLLKKHCQN</sequence>
<dbReference type="Gene3D" id="3.30.1150.10">
    <property type="match status" value="1"/>
</dbReference>
<dbReference type="RefSeq" id="WP_104709780.1">
    <property type="nucleotide sequence ID" value="NZ_PTRA01000001.1"/>
</dbReference>
<feature type="domain" description="TonB C-terminal" evidence="3">
    <location>
        <begin position="193"/>
        <end position="252"/>
    </location>
</feature>
<keyword evidence="1" id="KW-0802">TPR repeat</keyword>
<gene>
    <name evidence="4" type="ORF">C5O19_02580</name>
</gene>
<dbReference type="PROSITE" id="PS50005">
    <property type="entry name" value="TPR"/>
    <property type="match status" value="1"/>
</dbReference>
<dbReference type="SUPFAM" id="SSF48452">
    <property type="entry name" value="TPR-like"/>
    <property type="match status" value="1"/>
</dbReference>
<accession>A0A2S7ILH8</accession>
<dbReference type="Proteomes" id="UP000239590">
    <property type="component" value="Unassembled WGS sequence"/>
</dbReference>
<dbReference type="Pfam" id="PF03544">
    <property type="entry name" value="TonB_C"/>
    <property type="match status" value="1"/>
</dbReference>
<dbReference type="InterPro" id="IPR011990">
    <property type="entry name" value="TPR-like_helical_dom_sf"/>
</dbReference>
<evidence type="ECO:0000313" key="4">
    <source>
        <dbReference type="EMBL" id="PQA58572.1"/>
    </source>
</evidence>
<dbReference type="EMBL" id="PTRA01000001">
    <property type="protein sequence ID" value="PQA58572.1"/>
    <property type="molecule type" value="Genomic_DNA"/>
</dbReference>
<dbReference type="InterPro" id="IPR037682">
    <property type="entry name" value="TonB_C"/>
</dbReference>
<organism evidence="4 5">
    <name type="scientific">Siphonobacter curvatus</name>
    <dbReference type="NCBI Taxonomy" id="2094562"/>
    <lineage>
        <taxon>Bacteria</taxon>
        <taxon>Pseudomonadati</taxon>
        <taxon>Bacteroidota</taxon>
        <taxon>Cytophagia</taxon>
        <taxon>Cytophagales</taxon>
        <taxon>Cytophagaceae</taxon>
        <taxon>Siphonobacter</taxon>
    </lineage>
</organism>
<dbReference type="GO" id="GO:0055085">
    <property type="term" value="P:transmembrane transport"/>
    <property type="evidence" value="ECO:0007669"/>
    <property type="project" value="InterPro"/>
</dbReference>
<evidence type="ECO:0000256" key="2">
    <source>
        <dbReference type="SAM" id="SignalP"/>
    </source>
</evidence>
<keyword evidence="2" id="KW-0732">Signal</keyword>
<keyword evidence="5" id="KW-1185">Reference proteome</keyword>
<evidence type="ECO:0000313" key="5">
    <source>
        <dbReference type="Proteomes" id="UP000239590"/>
    </source>
</evidence>
<feature type="signal peptide" evidence="2">
    <location>
        <begin position="1"/>
        <end position="18"/>
    </location>
</feature>